<keyword evidence="8 11" id="KW-0067">ATP-binding</keyword>
<keyword evidence="7 11" id="KW-0418">Kinase</keyword>
<dbReference type="PROSITE" id="PS01331">
    <property type="entry name" value="THYMIDYLATE_KINASE"/>
    <property type="match status" value="1"/>
</dbReference>
<gene>
    <name evidence="13" type="primary">tmk_1</name>
    <name evidence="11" type="synonym">tmk</name>
    <name evidence="13" type="ORF">AQZ59_00638</name>
</gene>
<evidence type="ECO:0000256" key="12">
    <source>
        <dbReference type="SAM" id="MobiDB-lite"/>
    </source>
</evidence>
<feature type="compositionally biased region" description="Gly residues" evidence="12">
    <location>
        <begin position="149"/>
        <end position="159"/>
    </location>
</feature>
<feature type="compositionally biased region" description="Gly residues" evidence="12">
    <location>
        <begin position="241"/>
        <end position="251"/>
    </location>
</feature>
<evidence type="ECO:0000256" key="6">
    <source>
        <dbReference type="ARBA" id="ARBA00022741"/>
    </source>
</evidence>
<comment type="caution">
    <text evidence="13">The sequence shown here is derived from an EMBL/GenBank/DDBJ whole genome shotgun (WGS) entry which is preliminary data.</text>
</comment>
<dbReference type="GO" id="GO:0005829">
    <property type="term" value="C:cytosol"/>
    <property type="evidence" value="ECO:0007669"/>
    <property type="project" value="TreeGrafter"/>
</dbReference>
<dbReference type="STRING" id="59561.AQZ59_00638"/>
<evidence type="ECO:0000313" key="13">
    <source>
        <dbReference type="EMBL" id="KTF04649.1"/>
    </source>
</evidence>
<name>A0A0W1KM18_9ACTO</name>
<evidence type="ECO:0000256" key="5">
    <source>
        <dbReference type="ARBA" id="ARBA00022727"/>
    </source>
</evidence>
<accession>A0A0W1KM18</accession>
<dbReference type="GO" id="GO:0006235">
    <property type="term" value="P:dTTP biosynthetic process"/>
    <property type="evidence" value="ECO:0007669"/>
    <property type="project" value="UniProtKB-UniRule"/>
</dbReference>
<dbReference type="RefSeq" id="WP_070808041.1">
    <property type="nucleotide sequence ID" value="NZ_CALTZF010000012.1"/>
</dbReference>
<evidence type="ECO:0000256" key="8">
    <source>
        <dbReference type="ARBA" id="ARBA00022840"/>
    </source>
</evidence>
<evidence type="ECO:0000256" key="10">
    <source>
        <dbReference type="ARBA" id="ARBA00057735"/>
    </source>
</evidence>
<dbReference type="Pfam" id="PF02223">
    <property type="entry name" value="Thymidylate_kin"/>
    <property type="match status" value="1"/>
</dbReference>
<organism evidence="13 14">
    <name type="scientific">Trueperella bernardiae</name>
    <dbReference type="NCBI Taxonomy" id="59561"/>
    <lineage>
        <taxon>Bacteria</taxon>
        <taxon>Bacillati</taxon>
        <taxon>Actinomycetota</taxon>
        <taxon>Actinomycetes</taxon>
        <taxon>Actinomycetales</taxon>
        <taxon>Actinomycetaceae</taxon>
        <taxon>Trueperella</taxon>
    </lineage>
</organism>
<keyword evidence="14" id="KW-1185">Reference proteome</keyword>
<dbReference type="InterPro" id="IPR039430">
    <property type="entry name" value="Thymidylate_kin-like_dom"/>
</dbReference>
<dbReference type="PANTHER" id="PTHR10344">
    <property type="entry name" value="THYMIDYLATE KINASE"/>
    <property type="match status" value="1"/>
</dbReference>
<keyword evidence="5 11" id="KW-0545">Nucleotide biosynthesis</keyword>
<evidence type="ECO:0000256" key="11">
    <source>
        <dbReference type="HAMAP-Rule" id="MF_00165"/>
    </source>
</evidence>
<proteinExistence type="inferred from homology"/>
<dbReference type="InterPro" id="IPR018094">
    <property type="entry name" value="Thymidylate_kinase"/>
</dbReference>
<comment type="function">
    <text evidence="10 11">Phosphorylation of dTMP to form dTDP in both de novo and salvage pathways of dTTP synthesis.</text>
</comment>
<evidence type="ECO:0000256" key="2">
    <source>
        <dbReference type="ARBA" id="ARBA00012980"/>
    </source>
</evidence>
<dbReference type="PANTHER" id="PTHR10344:SF4">
    <property type="entry name" value="UMP-CMP KINASE 2, MITOCHONDRIAL"/>
    <property type="match status" value="1"/>
</dbReference>
<feature type="region of interest" description="Disordered" evidence="12">
    <location>
        <begin position="145"/>
        <end position="164"/>
    </location>
</feature>
<dbReference type="Proteomes" id="UP000054404">
    <property type="component" value="Unassembled WGS sequence"/>
</dbReference>
<feature type="binding site" evidence="11">
    <location>
        <begin position="9"/>
        <end position="16"/>
    </location>
    <ligand>
        <name>ATP</name>
        <dbReference type="ChEBI" id="CHEBI:30616"/>
    </ligand>
</feature>
<dbReference type="Gene3D" id="3.40.50.300">
    <property type="entry name" value="P-loop containing nucleotide triphosphate hydrolases"/>
    <property type="match status" value="1"/>
</dbReference>
<dbReference type="GO" id="GO:0004798">
    <property type="term" value="F:dTMP kinase activity"/>
    <property type="evidence" value="ECO:0007669"/>
    <property type="project" value="UniProtKB-UniRule"/>
</dbReference>
<evidence type="ECO:0000313" key="14">
    <source>
        <dbReference type="Proteomes" id="UP000054404"/>
    </source>
</evidence>
<dbReference type="AlphaFoldDB" id="A0A0W1KM18"/>
<reference evidence="13 14" key="1">
    <citation type="submission" date="2015-11" db="EMBL/GenBank/DDBJ databases">
        <title>Draft Genome Sequence of the Type Strain Trueperella bernardiae LCDC 89-0504T, Isolated from Blood Culture.</title>
        <authorList>
            <person name="Bernier A.-M."/>
            <person name="Bernard K."/>
        </authorList>
    </citation>
    <scope>NUCLEOTIDE SEQUENCE [LARGE SCALE GENOMIC DNA]</scope>
    <source>
        <strain evidence="13 14">LCDC 89-0504</strain>
    </source>
</reference>
<dbReference type="NCBIfam" id="TIGR00041">
    <property type="entry name" value="DTMP_kinase"/>
    <property type="match status" value="1"/>
</dbReference>
<evidence type="ECO:0000256" key="9">
    <source>
        <dbReference type="ARBA" id="ARBA00048743"/>
    </source>
</evidence>
<dbReference type="GO" id="GO:0006227">
    <property type="term" value="P:dUDP biosynthetic process"/>
    <property type="evidence" value="ECO:0007669"/>
    <property type="project" value="TreeGrafter"/>
</dbReference>
<evidence type="ECO:0000256" key="7">
    <source>
        <dbReference type="ARBA" id="ARBA00022777"/>
    </source>
</evidence>
<dbReference type="FunFam" id="3.40.50.300:FF:000225">
    <property type="entry name" value="Thymidylate kinase"/>
    <property type="match status" value="1"/>
</dbReference>
<comment type="catalytic activity">
    <reaction evidence="9 11">
        <text>dTMP + ATP = dTDP + ADP</text>
        <dbReference type="Rhea" id="RHEA:13517"/>
        <dbReference type="ChEBI" id="CHEBI:30616"/>
        <dbReference type="ChEBI" id="CHEBI:58369"/>
        <dbReference type="ChEBI" id="CHEBI:63528"/>
        <dbReference type="ChEBI" id="CHEBI:456216"/>
        <dbReference type="EC" id="2.7.4.9"/>
    </reaction>
</comment>
<sequence length="251" mass="26722">MGLFISFEGGDGSGKSTQVRVLAAWLEETGRDVVVTREPGGTKMGNAIRELLLHGEDMGPRAEALLYAADRSHHVQSKVRPALERGAVVVTDRYLDSSVAYQGAARELGTEEVRELSLWAVGGLLPDVTFLLDLPAEDAARRAAARAGGTAGEGSGAGESPGLDRLERAGQEFHDAVRAQYRLLAAREPQRFYTLDARRPVEDLAEEIREVVVGMFEERRQRPGATADGAGGMRGDEGADGVVGGPGGERA</sequence>
<dbReference type="HAMAP" id="MF_00165">
    <property type="entry name" value="Thymidylate_kinase"/>
    <property type="match status" value="1"/>
</dbReference>
<dbReference type="EC" id="2.7.4.9" evidence="2 11"/>
<dbReference type="InterPro" id="IPR018095">
    <property type="entry name" value="Thymidylate_kin_CS"/>
</dbReference>
<dbReference type="GO" id="GO:0006233">
    <property type="term" value="P:dTDP biosynthetic process"/>
    <property type="evidence" value="ECO:0007669"/>
    <property type="project" value="InterPro"/>
</dbReference>
<dbReference type="SUPFAM" id="SSF52540">
    <property type="entry name" value="P-loop containing nucleoside triphosphate hydrolases"/>
    <property type="match status" value="1"/>
</dbReference>
<dbReference type="CDD" id="cd01672">
    <property type="entry name" value="TMPK"/>
    <property type="match status" value="1"/>
</dbReference>
<keyword evidence="6 11" id="KW-0547">Nucleotide-binding</keyword>
<dbReference type="PATRIC" id="fig|59561.3.peg.630"/>
<dbReference type="OrthoDB" id="9774907at2"/>
<evidence type="ECO:0000256" key="4">
    <source>
        <dbReference type="ARBA" id="ARBA00022679"/>
    </source>
</evidence>
<dbReference type="GO" id="GO:0005524">
    <property type="term" value="F:ATP binding"/>
    <property type="evidence" value="ECO:0007669"/>
    <property type="project" value="UniProtKB-UniRule"/>
</dbReference>
<comment type="similarity">
    <text evidence="1 11">Belongs to the thymidylate kinase family.</text>
</comment>
<dbReference type="InterPro" id="IPR027417">
    <property type="entry name" value="P-loop_NTPase"/>
</dbReference>
<keyword evidence="4 11" id="KW-0808">Transferase</keyword>
<feature type="region of interest" description="Disordered" evidence="12">
    <location>
        <begin position="219"/>
        <end position="251"/>
    </location>
</feature>
<dbReference type="EMBL" id="LNIZ01000002">
    <property type="protein sequence ID" value="KTF04649.1"/>
    <property type="molecule type" value="Genomic_DNA"/>
</dbReference>
<protein>
    <recommendedName>
        <fullName evidence="3 11">Thymidylate kinase</fullName>
        <ecNumber evidence="2 11">2.7.4.9</ecNumber>
    </recommendedName>
    <alternativeName>
        <fullName evidence="11">dTMP kinase</fullName>
    </alternativeName>
</protein>
<evidence type="ECO:0000256" key="1">
    <source>
        <dbReference type="ARBA" id="ARBA00009776"/>
    </source>
</evidence>
<evidence type="ECO:0000256" key="3">
    <source>
        <dbReference type="ARBA" id="ARBA00017144"/>
    </source>
</evidence>